<evidence type="ECO:0000313" key="1">
    <source>
        <dbReference type="EMBL" id="KAB5587414.1"/>
    </source>
</evidence>
<organism evidence="1 2">
    <name type="scientific">Ceratobasidium theobromae</name>
    <dbReference type="NCBI Taxonomy" id="1582974"/>
    <lineage>
        <taxon>Eukaryota</taxon>
        <taxon>Fungi</taxon>
        <taxon>Dikarya</taxon>
        <taxon>Basidiomycota</taxon>
        <taxon>Agaricomycotina</taxon>
        <taxon>Agaricomycetes</taxon>
        <taxon>Cantharellales</taxon>
        <taxon>Ceratobasidiaceae</taxon>
        <taxon>Ceratobasidium</taxon>
    </lineage>
</organism>
<protein>
    <submittedName>
        <fullName evidence="1">Uncharacterized protein</fullName>
    </submittedName>
</protein>
<comment type="caution">
    <text evidence="1">The sequence shown here is derived from an EMBL/GenBank/DDBJ whole genome shotgun (WGS) entry which is preliminary data.</text>
</comment>
<dbReference type="AlphaFoldDB" id="A0A5N5Q6J0"/>
<dbReference type="EMBL" id="SSOP01001122">
    <property type="protein sequence ID" value="KAB5587414.1"/>
    <property type="molecule type" value="Genomic_DNA"/>
</dbReference>
<sequence length="222" mass="24687">MLGPKACNWDTLKKAVSLKSHEWHELSGGALAAYERVSGGPQGFSTPLMKACGEGWTFKDTVLLPHVLTSQVITGPLNEMNRLAQHLVHMIAGPKALERYTGTQGQKSDDDHPVGIIYQVLGERALREDGTRKNYPHKIILQLWVTRVKLLEGLNDHSIEQATETQAKEYQKLILENEPWWALLRLFKMDNLTVGLGLSIPKQFGLTLSQAPAQSRASKSVV</sequence>
<accession>A0A5N5Q6J0</accession>
<keyword evidence="2" id="KW-1185">Reference proteome</keyword>
<dbReference type="OrthoDB" id="3247229at2759"/>
<evidence type="ECO:0000313" key="2">
    <source>
        <dbReference type="Proteomes" id="UP000383932"/>
    </source>
</evidence>
<proteinExistence type="predicted"/>
<gene>
    <name evidence="1" type="ORF">CTheo_9148</name>
</gene>
<reference evidence="1 2" key="1">
    <citation type="journal article" date="2019" name="Fungal Biol. Biotechnol.">
        <title>Draft genome sequence of fastidious pathogen Ceratobasidium theobromae, which causes vascular-streak dieback in Theobroma cacao.</title>
        <authorList>
            <person name="Ali S.S."/>
            <person name="Asman A."/>
            <person name="Shao J."/>
            <person name="Firmansyah A.P."/>
            <person name="Susilo A.W."/>
            <person name="Rosmana A."/>
            <person name="McMahon P."/>
            <person name="Junaid M."/>
            <person name="Guest D."/>
            <person name="Kheng T.Y."/>
            <person name="Meinhardt L.W."/>
            <person name="Bailey B.A."/>
        </authorList>
    </citation>
    <scope>NUCLEOTIDE SEQUENCE [LARGE SCALE GENOMIC DNA]</scope>
    <source>
        <strain evidence="1 2">CT2</strain>
    </source>
</reference>
<dbReference type="Proteomes" id="UP000383932">
    <property type="component" value="Unassembled WGS sequence"/>
</dbReference>
<name>A0A5N5Q6J0_9AGAM</name>